<dbReference type="Gene3D" id="3.40.50.720">
    <property type="entry name" value="NAD(P)-binding Rossmann-like Domain"/>
    <property type="match status" value="1"/>
</dbReference>
<evidence type="ECO:0000313" key="3">
    <source>
        <dbReference type="EMBL" id="QGV77508.1"/>
    </source>
</evidence>
<evidence type="ECO:0000259" key="2">
    <source>
        <dbReference type="SMART" id="SM00829"/>
    </source>
</evidence>
<name>A0A6I6FJ11_9ACTN</name>
<sequence>MTTPRIPSTAQEVHLAARPDGDITLDHFAVVETEVRRPGSGEVLVRNEYMALAYAMSFMLSLEPDPDLPFPTFEVGEPLWFPAVGTVVASESPDLAVGDVVSHNLGWREYAVAAAEEFTKLDAGSLPDVKHFLAQQGPTAFWGVKSADIREGDTVFVSGAAGGVGSLAGQIAKCLGAKRVIGSAGSDEKVEYVVKELGFDAAFNYKEGSLGDRLAELAPDGVDVYFDTVGGDQFEAAMQNAAHGARFVLCGALSGKNPTLDLDPAVGRDVVIKGFSTPYTPDAIADWQRQFGEWLREGRIVFPHSVVEGGPEQAPKAFLGLLGGEYKGQVLVRLARD</sequence>
<dbReference type="SUPFAM" id="SSF50129">
    <property type="entry name" value="GroES-like"/>
    <property type="match status" value="1"/>
</dbReference>
<dbReference type="SMART" id="SM00829">
    <property type="entry name" value="PKS_ER"/>
    <property type="match status" value="1"/>
</dbReference>
<dbReference type="Pfam" id="PF00107">
    <property type="entry name" value="ADH_zinc_N"/>
    <property type="match status" value="1"/>
</dbReference>
<protein>
    <submittedName>
        <fullName evidence="3">NADP-dependent oxidoreductase</fullName>
    </submittedName>
</protein>
<dbReference type="AlphaFoldDB" id="A0A6I6FJ11"/>
<proteinExistence type="predicted"/>
<dbReference type="Proteomes" id="UP000422572">
    <property type="component" value="Chromosome"/>
</dbReference>
<evidence type="ECO:0000313" key="4">
    <source>
        <dbReference type="Proteomes" id="UP000422572"/>
    </source>
</evidence>
<accession>A0A6I6FJ11</accession>
<dbReference type="Pfam" id="PF16884">
    <property type="entry name" value="ADH_N_2"/>
    <property type="match status" value="1"/>
</dbReference>
<gene>
    <name evidence="3" type="ORF">EIZ62_04020</name>
</gene>
<keyword evidence="4" id="KW-1185">Reference proteome</keyword>
<keyword evidence="1" id="KW-0560">Oxidoreductase</keyword>
<dbReference type="RefSeq" id="WP_156691326.1">
    <property type="nucleotide sequence ID" value="NZ_CP034279.1"/>
</dbReference>
<dbReference type="PANTHER" id="PTHR43205:SF7">
    <property type="entry name" value="PROSTAGLANDIN REDUCTASE 1"/>
    <property type="match status" value="1"/>
</dbReference>
<dbReference type="InterPro" id="IPR020843">
    <property type="entry name" value="ER"/>
</dbReference>
<reference evidence="3 4" key="1">
    <citation type="submission" date="2018-12" db="EMBL/GenBank/DDBJ databases">
        <title>Complete genome sequence of Streptomyces ficellus NRRL8067, the producer of ficellomycin, feldamycin and nojirimycin.</title>
        <authorList>
            <person name="Zhang H."/>
            <person name="Yue R."/>
            <person name="Liu Y."/>
            <person name="Li M."/>
            <person name="Mu H."/>
            <person name="Zhang J."/>
        </authorList>
    </citation>
    <scope>NUCLEOTIDE SEQUENCE [LARGE SCALE GENOMIC DNA]</scope>
    <source>
        <strain evidence="3 4">NRRL 8067</strain>
    </source>
</reference>
<dbReference type="CDD" id="cd05288">
    <property type="entry name" value="PGDH"/>
    <property type="match status" value="1"/>
</dbReference>
<feature type="domain" description="Enoyl reductase (ER)" evidence="2">
    <location>
        <begin position="23"/>
        <end position="332"/>
    </location>
</feature>
<dbReference type="InterPro" id="IPR045010">
    <property type="entry name" value="MDR_fam"/>
</dbReference>
<dbReference type="InterPro" id="IPR041694">
    <property type="entry name" value="ADH_N_2"/>
</dbReference>
<dbReference type="InterPro" id="IPR036291">
    <property type="entry name" value="NAD(P)-bd_dom_sf"/>
</dbReference>
<evidence type="ECO:0000256" key="1">
    <source>
        <dbReference type="ARBA" id="ARBA00023002"/>
    </source>
</evidence>
<dbReference type="EMBL" id="CP034279">
    <property type="protein sequence ID" value="QGV77508.1"/>
    <property type="molecule type" value="Genomic_DNA"/>
</dbReference>
<organism evidence="3 4">
    <name type="scientific">Streptomyces ficellus</name>
    <dbReference type="NCBI Taxonomy" id="1977088"/>
    <lineage>
        <taxon>Bacteria</taxon>
        <taxon>Bacillati</taxon>
        <taxon>Actinomycetota</taxon>
        <taxon>Actinomycetes</taxon>
        <taxon>Kitasatosporales</taxon>
        <taxon>Streptomycetaceae</taxon>
        <taxon>Streptomyces</taxon>
    </lineage>
</organism>
<dbReference type="SUPFAM" id="SSF51735">
    <property type="entry name" value="NAD(P)-binding Rossmann-fold domains"/>
    <property type="match status" value="1"/>
</dbReference>
<dbReference type="OrthoDB" id="9805663at2"/>
<dbReference type="Gene3D" id="3.90.180.10">
    <property type="entry name" value="Medium-chain alcohol dehydrogenases, catalytic domain"/>
    <property type="match status" value="1"/>
</dbReference>
<dbReference type="KEGG" id="sfic:EIZ62_04020"/>
<dbReference type="InterPro" id="IPR013149">
    <property type="entry name" value="ADH-like_C"/>
</dbReference>
<dbReference type="PANTHER" id="PTHR43205">
    <property type="entry name" value="PROSTAGLANDIN REDUCTASE"/>
    <property type="match status" value="1"/>
</dbReference>
<dbReference type="GO" id="GO:0016628">
    <property type="term" value="F:oxidoreductase activity, acting on the CH-CH group of donors, NAD or NADP as acceptor"/>
    <property type="evidence" value="ECO:0007669"/>
    <property type="project" value="InterPro"/>
</dbReference>
<dbReference type="InterPro" id="IPR011032">
    <property type="entry name" value="GroES-like_sf"/>
</dbReference>